<dbReference type="Proteomes" id="UP000055590">
    <property type="component" value="Chromosome"/>
</dbReference>
<accession>A0A0K1PFF9</accession>
<dbReference type="InterPro" id="IPR004960">
    <property type="entry name" value="LipA_acyltrans"/>
</dbReference>
<keyword evidence="7" id="KW-0812">Transmembrane</keyword>
<evidence type="ECO:0000256" key="1">
    <source>
        <dbReference type="ARBA" id="ARBA00004533"/>
    </source>
</evidence>
<dbReference type="PIRSF" id="PIRSF026649">
    <property type="entry name" value="MsbB"/>
    <property type="match status" value="1"/>
</dbReference>
<evidence type="ECO:0000256" key="7">
    <source>
        <dbReference type="SAM" id="Phobius"/>
    </source>
</evidence>
<dbReference type="PATRIC" id="fig|1391653.3.peg.2725"/>
<dbReference type="PANTHER" id="PTHR30606">
    <property type="entry name" value="LIPID A BIOSYNTHESIS LAUROYL ACYLTRANSFERASE"/>
    <property type="match status" value="1"/>
</dbReference>
<proteinExistence type="predicted"/>
<dbReference type="Pfam" id="PF03279">
    <property type="entry name" value="Lip_A_acyltrans"/>
    <property type="match status" value="1"/>
</dbReference>
<dbReference type="CDD" id="cd07984">
    <property type="entry name" value="LPLAT_LABLAT-like"/>
    <property type="match status" value="1"/>
</dbReference>
<dbReference type="GO" id="GO:0005886">
    <property type="term" value="C:plasma membrane"/>
    <property type="evidence" value="ECO:0007669"/>
    <property type="project" value="UniProtKB-SubCell"/>
</dbReference>
<evidence type="ECO:0000256" key="5">
    <source>
        <dbReference type="ARBA" id="ARBA00023136"/>
    </source>
</evidence>
<dbReference type="PANTHER" id="PTHR30606:SF10">
    <property type="entry name" value="PHOSPHATIDYLINOSITOL MANNOSIDE ACYLTRANSFERASE"/>
    <property type="match status" value="1"/>
</dbReference>
<comment type="subcellular location">
    <subcellularLocation>
        <location evidence="1">Cell inner membrane</location>
    </subcellularLocation>
</comment>
<keyword evidence="5 7" id="KW-0472">Membrane</keyword>
<keyword evidence="7" id="KW-1133">Transmembrane helix</keyword>
<protein>
    <submittedName>
        <fullName evidence="8">Lipid A biosynthesis lauroyl acyltransferase</fullName>
    </submittedName>
</protein>
<dbReference type="GO" id="GO:0009247">
    <property type="term" value="P:glycolipid biosynthetic process"/>
    <property type="evidence" value="ECO:0007669"/>
    <property type="project" value="UniProtKB-ARBA"/>
</dbReference>
<evidence type="ECO:0000256" key="4">
    <source>
        <dbReference type="ARBA" id="ARBA00022679"/>
    </source>
</evidence>
<evidence type="ECO:0000256" key="2">
    <source>
        <dbReference type="ARBA" id="ARBA00022475"/>
    </source>
</evidence>
<keyword evidence="2" id="KW-1003">Cell membrane</keyword>
<dbReference type="EMBL" id="CP012332">
    <property type="protein sequence ID" value="AKU92237.1"/>
    <property type="molecule type" value="Genomic_DNA"/>
</dbReference>
<organism evidence="8 9">
    <name type="scientific">Vulgatibacter incomptus</name>
    <dbReference type="NCBI Taxonomy" id="1391653"/>
    <lineage>
        <taxon>Bacteria</taxon>
        <taxon>Pseudomonadati</taxon>
        <taxon>Myxococcota</taxon>
        <taxon>Myxococcia</taxon>
        <taxon>Myxococcales</taxon>
        <taxon>Cystobacterineae</taxon>
        <taxon>Vulgatibacteraceae</taxon>
        <taxon>Vulgatibacter</taxon>
    </lineage>
</organism>
<keyword evidence="4 8" id="KW-0808">Transferase</keyword>
<dbReference type="AlphaFoldDB" id="A0A0K1PFF9"/>
<sequence>MGSGPGDPPARRGPALSLPPLRKRVKRAVRTWLLRGLLAIVKLLPLGAALALGRAGGGLAYGVFAKDRRLALEHLAKAFPEKTPEEQEAIARAMFRSLGETGMEIAQIDKLDRRLESYVEIEPSAVAALDQARKGSGVVAVTGHIGNWELLFRRIVRSGRPAYAVGAELSHGGLTAIVEELRGPGRTIWRGAPGASKKLLRAFREDAYLALLIDQDTKVQGVFVPFFGELAHTPRAAADLALRTGAGIVTIFIHRKAGGGHRISGRQVEYTPTGDPEADALAITAEMTRAIEEEVRRVPHEWVWMHRRWQTRPPDERALGS</sequence>
<evidence type="ECO:0000256" key="6">
    <source>
        <dbReference type="ARBA" id="ARBA00023315"/>
    </source>
</evidence>
<keyword evidence="6 8" id="KW-0012">Acyltransferase</keyword>
<feature type="transmembrane region" description="Helical" evidence="7">
    <location>
        <begin position="32"/>
        <end position="52"/>
    </location>
</feature>
<evidence type="ECO:0000256" key="3">
    <source>
        <dbReference type="ARBA" id="ARBA00022519"/>
    </source>
</evidence>
<name>A0A0K1PFF9_9BACT</name>
<reference evidence="8 9" key="1">
    <citation type="submission" date="2015-08" db="EMBL/GenBank/DDBJ databases">
        <authorList>
            <person name="Babu N.S."/>
            <person name="Beckwith C.J."/>
            <person name="Beseler K.G."/>
            <person name="Brison A."/>
            <person name="Carone J.V."/>
            <person name="Caskin T.P."/>
            <person name="Diamond M."/>
            <person name="Durham M.E."/>
            <person name="Foxe J.M."/>
            <person name="Go M."/>
            <person name="Henderson B.A."/>
            <person name="Jones I.B."/>
            <person name="McGettigan J.A."/>
            <person name="Micheletti S.J."/>
            <person name="Nasrallah M.E."/>
            <person name="Ortiz D."/>
            <person name="Piller C.R."/>
            <person name="Privatt S.R."/>
            <person name="Schneider S.L."/>
            <person name="Sharp S."/>
            <person name="Smith T.C."/>
            <person name="Stanton J.D."/>
            <person name="Ullery H.E."/>
            <person name="Wilson R.J."/>
            <person name="Serrano M.G."/>
            <person name="Buck G."/>
            <person name="Lee V."/>
            <person name="Wang Y."/>
            <person name="Carvalho R."/>
            <person name="Voegtly L."/>
            <person name="Shi R."/>
            <person name="Duckworth R."/>
            <person name="Johnson A."/>
            <person name="Loviza R."/>
            <person name="Walstead R."/>
            <person name="Shah Z."/>
            <person name="Kiflezghi M."/>
            <person name="Wade K."/>
            <person name="Ball S.L."/>
            <person name="Bradley K.W."/>
            <person name="Asai D.J."/>
            <person name="Bowman C.A."/>
            <person name="Russell D.A."/>
            <person name="Pope W.H."/>
            <person name="Jacobs-Sera D."/>
            <person name="Hendrix R.W."/>
            <person name="Hatfull G.F."/>
        </authorList>
    </citation>
    <scope>NUCLEOTIDE SEQUENCE [LARGE SCALE GENOMIC DNA]</scope>
    <source>
        <strain evidence="8 9">DSM 27710</strain>
    </source>
</reference>
<gene>
    <name evidence="8" type="ORF">AKJ08_2624</name>
</gene>
<evidence type="ECO:0000313" key="9">
    <source>
        <dbReference type="Proteomes" id="UP000055590"/>
    </source>
</evidence>
<keyword evidence="9" id="KW-1185">Reference proteome</keyword>
<evidence type="ECO:0000313" key="8">
    <source>
        <dbReference type="EMBL" id="AKU92237.1"/>
    </source>
</evidence>
<keyword evidence="3" id="KW-0997">Cell inner membrane</keyword>
<dbReference type="GO" id="GO:0016746">
    <property type="term" value="F:acyltransferase activity"/>
    <property type="evidence" value="ECO:0007669"/>
    <property type="project" value="UniProtKB-KW"/>
</dbReference>
<dbReference type="STRING" id="1391653.AKJ08_2624"/>
<dbReference type="KEGG" id="vin:AKJ08_2624"/>